<dbReference type="InterPro" id="IPR013839">
    <property type="entry name" value="DNAligase_adenylation"/>
</dbReference>
<dbReference type="SUPFAM" id="SSF47781">
    <property type="entry name" value="RuvA domain 2-like"/>
    <property type="match status" value="1"/>
</dbReference>
<evidence type="ECO:0000256" key="1">
    <source>
        <dbReference type="ARBA" id="ARBA00022598"/>
    </source>
</evidence>
<comment type="function">
    <text evidence="7">Catalyzes the formation of phosphodiester linkages between 5'-phosphoryl and 3'-hydroxyl groups in double-stranded DNA using NAD as a coenzyme and as the energy source for the reaction.</text>
</comment>
<keyword evidence="8" id="KW-0732">Signal</keyword>
<dbReference type="Gene3D" id="2.40.50.140">
    <property type="entry name" value="Nucleic acid-binding proteins"/>
    <property type="match status" value="1"/>
</dbReference>
<dbReference type="InterPro" id="IPR004150">
    <property type="entry name" value="NAD_DNA_ligase_OB"/>
</dbReference>
<keyword evidence="11" id="KW-1185">Reference proteome</keyword>
<evidence type="ECO:0000313" key="10">
    <source>
        <dbReference type="EMBL" id="SNS91160.1"/>
    </source>
</evidence>
<sequence length="562" mass="62710">MNNPLLLLIAVAAIALHSEPGLSADCPQWPAQQARAEISQLSRQIAEWDDAYHRQGISLIADELYDQALAKQQRWQRCFPFAAQDSGQPLATSRGTIKHPIAQTGLNKLASTQELDAWISTRQDIWVQPKVDGVAVSLIYDKGQLQQMISRGDGQHGQDWTSRALLITAIPKRIASQDPLILQGELYWRLENHIQAKAGGVGARSKVAGLLARKQLDIELADGVGLFVWDWPQGPADMSERLERLDELGFRDSKNFSQPIQNARQAQDWRTTWYTSALPFATDGIVLRQNARQAAQHWQARPPSWAVAWKYPVSQALAEVREVRFKIGRSGRITPVLRLAATQLDDRIIQYVSVASMQRWQAMDIRPGDHVAIRLSGLTIPTLESVVMRSSIRQPLTAPDTATYNRLSCWQYSAACAQQFIARLSWLGGKGGLDMQGVGVGTWRKLIDARHLVGLLDWLDLSREQLEQTAGLGDRSAAHLSQRFNAARQQPFATWLAALGAPPGLRLQPGDNWQRLARRDARAWLQQPGIGEVRAKQLQAFFAHPQVVRLQEKLHAAGVNGF</sequence>
<evidence type="ECO:0000256" key="6">
    <source>
        <dbReference type="ARBA" id="ARBA00034005"/>
    </source>
</evidence>
<keyword evidence="1 7" id="KW-0436">Ligase</keyword>
<dbReference type="Gene3D" id="1.10.150.20">
    <property type="entry name" value="5' to 3' exonuclease, C-terminal subdomain"/>
    <property type="match status" value="2"/>
</dbReference>
<reference evidence="11" key="1">
    <citation type="submission" date="2017-06" db="EMBL/GenBank/DDBJ databases">
        <authorList>
            <person name="Varghese N."/>
            <person name="Submissions S."/>
        </authorList>
    </citation>
    <scope>NUCLEOTIDE SEQUENCE [LARGE SCALE GENOMIC DNA]</scope>
    <source>
        <strain evidence="11">CIP 108523</strain>
    </source>
</reference>
<dbReference type="InterPro" id="IPR001679">
    <property type="entry name" value="DNA_ligase"/>
</dbReference>
<evidence type="ECO:0000256" key="2">
    <source>
        <dbReference type="ARBA" id="ARBA00022705"/>
    </source>
</evidence>
<dbReference type="HAMAP" id="MF_01587">
    <property type="entry name" value="DNA_ligase_B"/>
    <property type="match status" value="1"/>
</dbReference>
<protein>
    <recommendedName>
        <fullName evidence="7">DNA ligase B</fullName>
        <ecNumber evidence="7">6.5.1.2</ecNumber>
    </recommendedName>
    <alternativeName>
        <fullName evidence="7">Polydeoxyribonucleotide synthase [NAD(+)] B</fullName>
    </alternativeName>
</protein>
<keyword evidence="2 7" id="KW-0235">DNA replication</keyword>
<dbReference type="PANTHER" id="PTHR47810">
    <property type="entry name" value="DNA LIGASE"/>
    <property type="match status" value="1"/>
</dbReference>
<dbReference type="Gene3D" id="3.30.470.30">
    <property type="entry name" value="DNA ligase/mRNA capping enzyme"/>
    <property type="match status" value="1"/>
</dbReference>
<feature type="chain" id="PRO_5012647372" description="DNA ligase B" evidence="8">
    <location>
        <begin position="24"/>
        <end position="562"/>
    </location>
</feature>
<dbReference type="InterPro" id="IPR012340">
    <property type="entry name" value="NA-bd_OB-fold"/>
</dbReference>
<proteinExistence type="inferred from homology"/>
<accession>A0A239IBZ8</accession>
<dbReference type="Proteomes" id="UP000242915">
    <property type="component" value="Unassembled WGS sequence"/>
</dbReference>
<evidence type="ECO:0000259" key="9">
    <source>
        <dbReference type="SMART" id="SM00532"/>
    </source>
</evidence>
<keyword evidence="5 7" id="KW-0234">DNA repair</keyword>
<keyword evidence="4 7" id="KW-0520">NAD</keyword>
<evidence type="ECO:0000256" key="5">
    <source>
        <dbReference type="ARBA" id="ARBA00023204"/>
    </source>
</evidence>
<dbReference type="GO" id="GO:0003911">
    <property type="term" value="F:DNA ligase (NAD+) activity"/>
    <property type="evidence" value="ECO:0007669"/>
    <property type="project" value="UniProtKB-UniRule"/>
</dbReference>
<dbReference type="InterPro" id="IPR050326">
    <property type="entry name" value="NAD_dep_DNA_ligaseB"/>
</dbReference>
<dbReference type="GO" id="GO:0006281">
    <property type="term" value="P:DNA repair"/>
    <property type="evidence" value="ECO:0007669"/>
    <property type="project" value="UniProtKB-KW"/>
</dbReference>
<evidence type="ECO:0000256" key="7">
    <source>
        <dbReference type="HAMAP-Rule" id="MF_01587"/>
    </source>
</evidence>
<dbReference type="InterPro" id="IPR020923">
    <property type="entry name" value="DNA_ligase_B"/>
</dbReference>
<comment type="similarity">
    <text evidence="7">Belongs to the NAD-dependent DNA ligase family. LigB subfamily.</text>
</comment>
<dbReference type="InterPro" id="IPR010994">
    <property type="entry name" value="RuvA_2-like"/>
</dbReference>
<organism evidence="10 11">
    <name type="scientific">Pseudomonas segetis</name>
    <dbReference type="NCBI Taxonomy" id="298908"/>
    <lineage>
        <taxon>Bacteria</taxon>
        <taxon>Pseudomonadati</taxon>
        <taxon>Pseudomonadota</taxon>
        <taxon>Gammaproteobacteria</taxon>
        <taxon>Pseudomonadales</taxon>
        <taxon>Pseudomonadaceae</taxon>
        <taxon>Pseudomonas</taxon>
    </lineage>
</organism>
<dbReference type="GO" id="GO:0006260">
    <property type="term" value="P:DNA replication"/>
    <property type="evidence" value="ECO:0007669"/>
    <property type="project" value="UniProtKB-KW"/>
</dbReference>
<feature type="active site" description="N6-AMP-lysine intermediate" evidence="7">
    <location>
        <position position="130"/>
    </location>
</feature>
<dbReference type="EC" id="6.5.1.2" evidence="7"/>
<dbReference type="Pfam" id="PF01653">
    <property type="entry name" value="DNA_ligase_aden"/>
    <property type="match status" value="1"/>
</dbReference>
<evidence type="ECO:0000256" key="3">
    <source>
        <dbReference type="ARBA" id="ARBA00022763"/>
    </source>
</evidence>
<dbReference type="Gene3D" id="1.10.287.610">
    <property type="entry name" value="Helix hairpin bin"/>
    <property type="match status" value="1"/>
</dbReference>
<dbReference type="Pfam" id="PF03120">
    <property type="entry name" value="OB_DNA_ligase"/>
    <property type="match status" value="1"/>
</dbReference>
<dbReference type="SUPFAM" id="SSF50249">
    <property type="entry name" value="Nucleic acid-binding proteins"/>
    <property type="match status" value="1"/>
</dbReference>
<feature type="signal peptide" evidence="8">
    <location>
        <begin position="1"/>
        <end position="23"/>
    </location>
</feature>
<keyword evidence="3 7" id="KW-0227">DNA damage</keyword>
<comment type="catalytic activity">
    <reaction evidence="6 7">
        <text>NAD(+) + (deoxyribonucleotide)n-3'-hydroxyl + 5'-phospho-(deoxyribonucleotide)m = (deoxyribonucleotide)n+m + AMP + beta-nicotinamide D-nucleotide.</text>
        <dbReference type="EC" id="6.5.1.2"/>
    </reaction>
</comment>
<evidence type="ECO:0000256" key="8">
    <source>
        <dbReference type="SAM" id="SignalP"/>
    </source>
</evidence>
<dbReference type="SMART" id="SM00532">
    <property type="entry name" value="LIGANc"/>
    <property type="match status" value="1"/>
</dbReference>
<dbReference type="InterPro" id="IPR013840">
    <property type="entry name" value="DNAligase_N"/>
</dbReference>
<dbReference type="EMBL" id="FZOG01000006">
    <property type="protein sequence ID" value="SNS91160.1"/>
    <property type="molecule type" value="Genomic_DNA"/>
</dbReference>
<name>A0A239IBZ8_9PSED</name>
<dbReference type="NCBIfam" id="NF005987">
    <property type="entry name" value="PRK08097.1"/>
    <property type="match status" value="1"/>
</dbReference>
<dbReference type="AlphaFoldDB" id="A0A239IBZ8"/>
<dbReference type="PIRSF" id="PIRSF001604">
    <property type="entry name" value="LigA"/>
    <property type="match status" value="1"/>
</dbReference>
<gene>
    <name evidence="7" type="primary">ligB</name>
    <name evidence="10" type="ORF">SAMN05216255_3819</name>
</gene>
<feature type="domain" description="NAD-dependent DNA ligase N-terminal" evidence="9">
    <location>
        <begin position="33"/>
        <end position="432"/>
    </location>
</feature>
<evidence type="ECO:0000313" key="11">
    <source>
        <dbReference type="Proteomes" id="UP000242915"/>
    </source>
</evidence>
<dbReference type="SUPFAM" id="SSF56091">
    <property type="entry name" value="DNA ligase/mRNA capping enzyme, catalytic domain"/>
    <property type="match status" value="1"/>
</dbReference>
<dbReference type="PANTHER" id="PTHR47810:SF1">
    <property type="entry name" value="DNA LIGASE B"/>
    <property type="match status" value="1"/>
</dbReference>
<evidence type="ECO:0000256" key="4">
    <source>
        <dbReference type="ARBA" id="ARBA00023027"/>
    </source>
</evidence>